<accession>C9LYF7</accession>
<comment type="caution">
    <text evidence="2">The sequence shown here is derived from an EMBL/GenBank/DDBJ whole genome shotgun (WGS) entry which is preliminary data.</text>
</comment>
<feature type="domain" description="Transposase IS30-like HTH" evidence="1">
    <location>
        <begin position="9"/>
        <end position="47"/>
    </location>
</feature>
<gene>
    <name evidence="2" type="ORF">SELSPUOL_02518</name>
</gene>
<organism evidence="2 3">
    <name type="scientific">Selenomonas sputigena (strain ATCC 35185 / DSM 20758 / CCUG 44933 / VPI D19B-28)</name>
    <dbReference type="NCBI Taxonomy" id="546271"/>
    <lineage>
        <taxon>Bacteria</taxon>
        <taxon>Bacillati</taxon>
        <taxon>Bacillota</taxon>
        <taxon>Negativicutes</taxon>
        <taxon>Selenomonadales</taxon>
        <taxon>Selenomonadaceae</taxon>
        <taxon>Selenomonas</taxon>
    </lineage>
</organism>
<sequence length="47" mass="5345">MKQADNNKKNKHLTAQDRQEIMNGLDRGLSFKAIALLVQKDPTTISY</sequence>
<reference evidence="2 3" key="1">
    <citation type="submission" date="2009-09" db="EMBL/GenBank/DDBJ databases">
        <authorList>
            <person name="Weinstock G."/>
            <person name="Sodergren E."/>
            <person name="Clifton S."/>
            <person name="Fulton L."/>
            <person name="Fulton B."/>
            <person name="Courtney L."/>
            <person name="Fronick C."/>
            <person name="Harrison M."/>
            <person name="Strong C."/>
            <person name="Farmer C."/>
            <person name="Delahaunty K."/>
            <person name="Markovic C."/>
            <person name="Hall O."/>
            <person name="Minx P."/>
            <person name="Tomlinson C."/>
            <person name="Mitreva M."/>
            <person name="Nelson J."/>
            <person name="Hou S."/>
            <person name="Wollam A."/>
            <person name="Pepin K.H."/>
            <person name="Johnson M."/>
            <person name="Bhonagiri V."/>
            <person name="Nash W.E."/>
            <person name="Warren W."/>
            <person name="Chinwalla A."/>
            <person name="Mardis E.R."/>
            <person name="Wilson R.K."/>
        </authorList>
    </citation>
    <scope>NUCLEOTIDE SEQUENCE [LARGE SCALE GENOMIC DNA]</scope>
    <source>
        <strain evidence="3">ATCC 35185 / DSM 20758 / VPI D19B-28</strain>
    </source>
</reference>
<evidence type="ECO:0000313" key="2">
    <source>
        <dbReference type="EMBL" id="EEX76086.1"/>
    </source>
</evidence>
<name>C9LYF7_SELS3</name>
<feature type="non-terminal residue" evidence="2">
    <location>
        <position position="47"/>
    </location>
</feature>
<dbReference type="AlphaFoldDB" id="C9LYF7"/>
<evidence type="ECO:0000259" key="1">
    <source>
        <dbReference type="Pfam" id="PF13936"/>
    </source>
</evidence>
<dbReference type="Pfam" id="PF13936">
    <property type="entry name" value="HTH_38"/>
    <property type="match status" value="1"/>
</dbReference>
<dbReference type="InterPro" id="IPR025246">
    <property type="entry name" value="IS30-like_HTH"/>
</dbReference>
<protein>
    <recommendedName>
        <fullName evidence="1">Transposase IS30-like HTH domain-containing protein</fullName>
    </recommendedName>
</protein>
<dbReference type="RefSeq" id="WP_006193882.1">
    <property type="nucleotide sequence ID" value="NZ_GG698599.1"/>
</dbReference>
<proteinExistence type="predicted"/>
<dbReference type="Proteomes" id="UP000003505">
    <property type="component" value="Unassembled WGS sequence"/>
</dbReference>
<dbReference type="OrthoDB" id="2207416at2"/>
<evidence type="ECO:0000313" key="3">
    <source>
        <dbReference type="Proteomes" id="UP000003505"/>
    </source>
</evidence>
<dbReference type="EMBL" id="ACKP02000053">
    <property type="protein sequence ID" value="EEX76086.1"/>
    <property type="molecule type" value="Genomic_DNA"/>
</dbReference>